<evidence type="ECO:0000256" key="4">
    <source>
        <dbReference type="ARBA" id="ARBA00022989"/>
    </source>
</evidence>
<evidence type="ECO:0000256" key="2">
    <source>
        <dbReference type="ARBA" id="ARBA00006244"/>
    </source>
</evidence>
<evidence type="ECO:0000256" key="7">
    <source>
        <dbReference type="SAM" id="MobiDB-lite"/>
    </source>
</evidence>
<feature type="transmembrane region" description="Helical" evidence="8">
    <location>
        <begin position="168"/>
        <end position="191"/>
    </location>
</feature>
<evidence type="ECO:0000259" key="9">
    <source>
        <dbReference type="Pfam" id="PF13886"/>
    </source>
</evidence>
<keyword evidence="4 8" id="KW-1133">Transmembrane helix</keyword>
<keyword evidence="5 8" id="KW-0472">Membrane</keyword>
<sequence length="335" mass="36597">MAETSLYIREEPEAGLTEVDICTLEINIQYEAIPSIVCSVCLSFGLIYCFFGYRCFKMVMFFSGFMFGSTGVLVFYHKEPIFNAQLGPETKAGVGLGVGVLCGLITMLVSTLGLVLSGLQLGSLLSLSTLLVVGHFHSLAPAWGPLAVTLAASVATAALTLRWQRLFSIAYTSVFGATVAVLCLDYLVGGFRLPRQTYDVFGQVSPQPLCWFNWAVAGICPVLSLAGVLVQWCFTARGISHTEVPHKKQMKHGKKHKCRESVRRPPHYRRRRPPPLKRYAGDVLAPSYLQTLKEHQMGTGSSTSSVSTITHTLIDFDFETGSMVPLTAASPIFSV</sequence>
<keyword evidence="3 8" id="KW-0812">Transmembrane</keyword>
<feature type="transmembrane region" description="Helical" evidence="8">
    <location>
        <begin position="96"/>
        <end position="116"/>
    </location>
</feature>
<feature type="transmembrane region" description="Helical" evidence="8">
    <location>
        <begin position="143"/>
        <end position="161"/>
    </location>
</feature>
<dbReference type="PANTHER" id="PTHR31247:SF17">
    <property type="entry name" value="DUF4203 DOMAIN-CONTAINING PROTEIN"/>
    <property type="match status" value="1"/>
</dbReference>
<evidence type="ECO:0000256" key="3">
    <source>
        <dbReference type="ARBA" id="ARBA00022692"/>
    </source>
</evidence>
<dbReference type="GO" id="GO:0005886">
    <property type="term" value="C:plasma membrane"/>
    <property type="evidence" value="ECO:0007669"/>
    <property type="project" value="TreeGrafter"/>
</dbReference>
<comment type="caution">
    <text evidence="10">The sequence shown here is derived from an EMBL/GenBank/DDBJ whole genome shotgun (WGS) entry which is preliminary data.</text>
</comment>
<feature type="transmembrane region" description="Helical" evidence="8">
    <location>
        <begin position="58"/>
        <end position="76"/>
    </location>
</feature>
<dbReference type="InterPro" id="IPR025256">
    <property type="entry name" value="TM7S3/TM198-like_dom"/>
</dbReference>
<dbReference type="InterPro" id="IPR040236">
    <property type="entry name" value="TMEM198"/>
</dbReference>
<comment type="subcellular location">
    <subcellularLocation>
        <location evidence="1">Membrane</location>
        <topology evidence="1">Multi-pass membrane protein</topology>
    </subcellularLocation>
</comment>
<dbReference type="AlphaFoldDB" id="A0A8S4C329"/>
<evidence type="ECO:0000313" key="11">
    <source>
        <dbReference type="Proteomes" id="UP000677803"/>
    </source>
</evidence>
<evidence type="ECO:0000256" key="1">
    <source>
        <dbReference type="ARBA" id="ARBA00004141"/>
    </source>
</evidence>
<name>A0A8S4C329_9TELE</name>
<comment type="similarity">
    <text evidence="2">Belongs to the TMEM198 family.</text>
</comment>
<dbReference type="OrthoDB" id="115781at2759"/>
<reference evidence="10" key="1">
    <citation type="submission" date="2021-05" db="EMBL/GenBank/DDBJ databases">
        <authorList>
            <person name="Tigano A."/>
        </authorList>
    </citation>
    <scope>NUCLEOTIDE SEQUENCE</scope>
</reference>
<dbReference type="EMBL" id="CAJRST010041110">
    <property type="protein sequence ID" value="CAG6021818.1"/>
    <property type="molecule type" value="Genomic_DNA"/>
</dbReference>
<keyword evidence="11" id="KW-1185">Reference proteome</keyword>
<organism evidence="10 11">
    <name type="scientific">Menidia menidia</name>
    <name type="common">Atlantic silverside</name>
    <dbReference type="NCBI Taxonomy" id="238744"/>
    <lineage>
        <taxon>Eukaryota</taxon>
        <taxon>Metazoa</taxon>
        <taxon>Chordata</taxon>
        <taxon>Craniata</taxon>
        <taxon>Vertebrata</taxon>
        <taxon>Euteleostomi</taxon>
        <taxon>Actinopterygii</taxon>
        <taxon>Neopterygii</taxon>
        <taxon>Teleostei</taxon>
        <taxon>Neoteleostei</taxon>
        <taxon>Acanthomorphata</taxon>
        <taxon>Ovalentaria</taxon>
        <taxon>Atherinomorphae</taxon>
        <taxon>Atheriniformes</taxon>
        <taxon>Atherinopsidae</taxon>
        <taxon>Menidiinae</taxon>
        <taxon>Menidia</taxon>
    </lineage>
</organism>
<dbReference type="Proteomes" id="UP000677803">
    <property type="component" value="Unassembled WGS sequence"/>
</dbReference>
<gene>
    <name evidence="10" type="ORF">MMEN_LOCUS22004</name>
</gene>
<accession>A0A8S4C329</accession>
<feature type="transmembrane region" description="Helical" evidence="8">
    <location>
        <begin position="211"/>
        <end position="234"/>
    </location>
</feature>
<feature type="region of interest" description="Disordered" evidence="7">
    <location>
        <begin position="245"/>
        <end position="279"/>
    </location>
</feature>
<evidence type="ECO:0000313" key="10">
    <source>
        <dbReference type="EMBL" id="CAG6021818.1"/>
    </source>
</evidence>
<evidence type="ECO:0000256" key="6">
    <source>
        <dbReference type="ARBA" id="ARBA00049737"/>
    </source>
</evidence>
<evidence type="ECO:0000256" key="8">
    <source>
        <dbReference type="SAM" id="Phobius"/>
    </source>
</evidence>
<proteinExistence type="inferred from homology"/>
<dbReference type="Pfam" id="PF13886">
    <property type="entry name" value="TM7S3_TM198"/>
    <property type="match status" value="1"/>
</dbReference>
<dbReference type="PANTHER" id="PTHR31247">
    <property type="entry name" value="TRANSMEMBRANE PROTEIN 198 FAMILY MEMBER"/>
    <property type="match status" value="1"/>
</dbReference>
<evidence type="ECO:0000256" key="5">
    <source>
        <dbReference type="ARBA" id="ARBA00023136"/>
    </source>
</evidence>
<feature type="domain" description="TM7S3/TM198-like" evidence="9">
    <location>
        <begin position="38"/>
        <end position="232"/>
    </location>
</feature>
<feature type="transmembrane region" description="Helical" evidence="8">
    <location>
        <begin position="32"/>
        <end position="51"/>
    </location>
</feature>
<protein>
    <recommendedName>
        <fullName evidence="6">Transmembrane protein 198</fullName>
    </recommendedName>
</protein>
<feature type="compositionally biased region" description="Basic residues" evidence="7">
    <location>
        <begin position="247"/>
        <end position="275"/>
    </location>
</feature>